<dbReference type="CDD" id="cd06089">
    <property type="entry name" value="KOW_RPL26"/>
    <property type="match status" value="1"/>
</dbReference>
<dbReference type="Pfam" id="PF16906">
    <property type="entry name" value="Ribosomal_L26"/>
    <property type="match status" value="1"/>
</dbReference>
<evidence type="ECO:0000256" key="3">
    <source>
        <dbReference type="ARBA" id="ARBA00023274"/>
    </source>
</evidence>
<dbReference type="SMART" id="SM00739">
    <property type="entry name" value="KOW"/>
    <property type="match status" value="1"/>
</dbReference>
<feature type="region of interest" description="Disordered" evidence="4">
    <location>
        <begin position="221"/>
        <end position="243"/>
    </location>
</feature>
<comment type="similarity">
    <text evidence="1">Belongs to the universal ribosomal protein uL24 family.</text>
</comment>
<protein>
    <submittedName>
        <fullName evidence="6">Ribosomal protein L26 like 1</fullName>
    </submittedName>
</protein>
<dbReference type="GO" id="GO:0006412">
    <property type="term" value="P:translation"/>
    <property type="evidence" value="ECO:0007669"/>
    <property type="project" value="InterPro"/>
</dbReference>
<accession>A0A8C9I895</accession>
<organism evidence="6 7">
    <name type="scientific">Piliocolobus tephrosceles</name>
    <name type="common">Ugandan red Colobus</name>
    <dbReference type="NCBI Taxonomy" id="591936"/>
    <lineage>
        <taxon>Eukaryota</taxon>
        <taxon>Metazoa</taxon>
        <taxon>Chordata</taxon>
        <taxon>Craniata</taxon>
        <taxon>Vertebrata</taxon>
        <taxon>Euteleostomi</taxon>
        <taxon>Mammalia</taxon>
        <taxon>Eutheria</taxon>
        <taxon>Euarchontoglires</taxon>
        <taxon>Primates</taxon>
        <taxon>Haplorrhini</taxon>
        <taxon>Catarrhini</taxon>
        <taxon>Cercopithecidae</taxon>
        <taxon>Colobinae</taxon>
        <taxon>Piliocolobus</taxon>
    </lineage>
</organism>
<reference evidence="6" key="2">
    <citation type="submission" date="2025-09" db="UniProtKB">
        <authorList>
            <consortium name="Ensembl"/>
        </authorList>
    </citation>
    <scope>IDENTIFICATION</scope>
</reference>
<gene>
    <name evidence="6" type="primary">RPL26L1</name>
</gene>
<dbReference type="SUPFAM" id="SSF50104">
    <property type="entry name" value="Translation proteins SH3-like domain"/>
    <property type="match status" value="1"/>
</dbReference>
<dbReference type="GO" id="GO:0003735">
    <property type="term" value="F:structural constituent of ribosome"/>
    <property type="evidence" value="ECO:0007669"/>
    <property type="project" value="InterPro"/>
</dbReference>
<dbReference type="GO" id="GO:0003723">
    <property type="term" value="F:RNA binding"/>
    <property type="evidence" value="ECO:0007669"/>
    <property type="project" value="InterPro"/>
</dbReference>
<dbReference type="InterPro" id="IPR008991">
    <property type="entry name" value="Translation_prot_SH3-like_sf"/>
</dbReference>
<dbReference type="GO" id="GO:0015934">
    <property type="term" value="C:large ribosomal subunit"/>
    <property type="evidence" value="ECO:0007669"/>
    <property type="project" value="InterPro"/>
</dbReference>
<feature type="region of interest" description="Disordered" evidence="4">
    <location>
        <begin position="1"/>
        <end position="60"/>
    </location>
</feature>
<dbReference type="FunFam" id="2.30.30.30:FF:000009">
    <property type="entry name" value="60S ribosomal protein L26"/>
    <property type="match status" value="1"/>
</dbReference>
<name>A0A8C9I895_9PRIM</name>
<dbReference type="Proteomes" id="UP000694416">
    <property type="component" value="Unplaced"/>
</dbReference>
<dbReference type="Ensembl" id="ENSPTET00000045708.1">
    <property type="protein sequence ID" value="ENSPTEP00000033351.1"/>
    <property type="gene ID" value="ENSPTEG00000031862.1"/>
</dbReference>
<feature type="domain" description="KOW" evidence="5">
    <location>
        <begin position="146"/>
        <end position="174"/>
    </location>
</feature>
<proteinExistence type="inferred from homology"/>
<dbReference type="InterPro" id="IPR041988">
    <property type="entry name" value="Ribosomal_uL24_KOW"/>
</dbReference>
<evidence type="ECO:0000313" key="6">
    <source>
        <dbReference type="Ensembl" id="ENSPTEP00000033351.1"/>
    </source>
</evidence>
<dbReference type="InterPro" id="IPR005825">
    <property type="entry name" value="Ribosomal_uL24_CS"/>
</dbReference>
<dbReference type="InterPro" id="IPR005756">
    <property type="entry name" value="Ribosomal_uL24_euk/arc"/>
</dbReference>
<keyword evidence="2" id="KW-0689">Ribosomal protein</keyword>
<dbReference type="Pfam" id="PF00467">
    <property type="entry name" value="KOW"/>
    <property type="match status" value="1"/>
</dbReference>
<dbReference type="PROSITE" id="PS01108">
    <property type="entry name" value="RIBOSOMAL_L24"/>
    <property type="match status" value="1"/>
</dbReference>
<reference evidence="6" key="1">
    <citation type="submission" date="2025-08" db="UniProtKB">
        <authorList>
            <consortium name="Ensembl"/>
        </authorList>
    </citation>
    <scope>IDENTIFICATION</scope>
</reference>
<dbReference type="NCBIfam" id="TIGR01080">
    <property type="entry name" value="rplX_A_E"/>
    <property type="match status" value="1"/>
</dbReference>
<evidence type="ECO:0000313" key="7">
    <source>
        <dbReference type="Proteomes" id="UP000694416"/>
    </source>
</evidence>
<dbReference type="InterPro" id="IPR005824">
    <property type="entry name" value="KOW"/>
</dbReference>
<keyword evidence="7" id="KW-1185">Reference proteome</keyword>
<dbReference type="PANTHER" id="PTHR11143">
    <property type="entry name" value="60S RIBOSOMAL PROTEIN L26 FAMILY MEMBER"/>
    <property type="match status" value="1"/>
</dbReference>
<dbReference type="Gene3D" id="2.30.30.30">
    <property type="match status" value="1"/>
</dbReference>
<evidence type="ECO:0000259" key="5">
    <source>
        <dbReference type="SMART" id="SM00739"/>
    </source>
</evidence>
<sequence length="243" mass="27407">PPDHSFLPNPSIPSLASRSQCHPLPTTPLVRHATATRPTLCDRPPASLSPPSVAFSEVTSPVEPLCGDEEECLGSRTGPCNPLSAPSFRLSPPFVEGHREVQSLRDVGPQQKPQKSFQCPSHVRRKIMSSPLSKELQQKYNVRSMPIRKDDEVQVVRGHYKGQQIGKVVQVYRKKYVIYIEQVQREKANGTTVHVGIHPSKVVIVRLKLDKDRKKILERKAKSRQVGKEKGKYKEELIEKMQE</sequence>
<dbReference type="InterPro" id="IPR014722">
    <property type="entry name" value="Rib_uL2_dom2"/>
</dbReference>
<evidence type="ECO:0000256" key="2">
    <source>
        <dbReference type="ARBA" id="ARBA00022980"/>
    </source>
</evidence>
<evidence type="ECO:0000256" key="4">
    <source>
        <dbReference type="SAM" id="MobiDB-lite"/>
    </source>
</evidence>
<keyword evidence="3" id="KW-0687">Ribonucleoprotein</keyword>
<dbReference type="AlphaFoldDB" id="A0A8C9I895"/>
<evidence type="ECO:0000256" key="1">
    <source>
        <dbReference type="ARBA" id="ARBA00010618"/>
    </source>
</evidence>